<evidence type="ECO:0000256" key="4">
    <source>
        <dbReference type="ARBA" id="ARBA00022679"/>
    </source>
</evidence>
<evidence type="ECO:0000313" key="11">
    <source>
        <dbReference type="Proteomes" id="UP001209878"/>
    </source>
</evidence>
<evidence type="ECO:0000256" key="6">
    <source>
        <dbReference type="ARBA" id="ARBA00022989"/>
    </source>
</evidence>
<dbReference type="GO" id="GO:0016757">
    <property type="term" value="F:glycosyltransferase activity"/>
    <property type="evidence" value="ECO:0007669"/>
    <property type="project" value="UniProtKB-UniRule"/>
</dbReference>
<feature type="chain" id="PRO_5041901303" description="Glycosyltransferase family 92 protein" evidence="9">
    <location>
        <begin position="23"/>
        <end position="453"/>
    </location>
</feature>
<name>A0AAD9KTR5_RIDPI</name>
<dbReference type="Proteomes" id="UP001209878">
    <property type="component" value="Unassembled WGS sequence"/>
</dbReference>
<dbReference type="PANTHER" id="PTHR21461">
    <property type="entry name" value="GLYCOSYLTRANSFERASE FAMILY 92 PROTEIN"/>
    <property type="match status" value="1"/>
</dbReference>
<evidence type="ECO:0000256" key="9">
    <source>
        <dbReference type="SAM" id="SignalP"/>
    </source>
</evidence>
<feature type="signal peptide" evidence="9">
    <location>
        <begin position="1"/>
        <end position="22"/>
    </location>
</feature>
<organism evidence="10 11">
    <name type="scientific">Ridgeia piscesae</name>
    <name type="common">Tubeworm</name>
    <dbReference type="NCBI Taxonomy" id="27915"/>
    <lineage>
        <taxon>Eukaryota</taxon>
        <taxon>Metazoa</taxon>
        <taxon>Spiralia</taxon>
        <taxon>Lophotrochozoa</taxon>
        <taxon>Annelida</taxon>
        <taxon>Polychaeta</taxon>
        <taxon>Sedentaria</taxon>
        <taxon>Canalipalpata</taxon>
        <taxon>Sabellida</taxon>
        <taxon>Siboglinidae</taxon>
        <taxon>Ridgeia</taxon>
    </lineage>
</organism>
<evidence type="ECO:0000256" key="5">
    <source>
        <dbReference type="ARBA" id="ARBA00022692"/>
    </source>
</evidence>
<keyword evidence="3 8" id="KW-0328">Glycosyltransferase</keyword>
<keyword evidence="4 8" id="KW-0808">Transferase</keyword>
<dbReference type="PANTHER" id="PTHR21461:SF40">
    <property type="entry name" value="GLYCOSYLTRANSFERASE FAMILY 92 PROTEIN"/>
    <property type="match status" value="1"/>
</dbReference>
<comment type="similarity">
    <text evidence="2 8">Belongs to the glycosyltransferase 92 family.</text>
</comment>
<keyword evidence="11" id="KW-1185">Reference proteome</keyword>
<evidence type="ECO:0000256" key="1">
    <source>
        <dbReference type="ARBA" id="ARBA00004167"/>
    </source>
</evidence>
<dbReference type="EMBL" id="JAODUO010000614">
    <property type="protein sequence ID" value="KAK2177194.1"/>
    <property type="molecule type" value="Genomic_DNA"/>
</dbReference>
<keyword evidence="7" id="KW-0472">Membrane</keyword>
<comment type="subcellular location">
    <subcellularLocation>
        <location evidence="1">Membrane</location>
        <topology evidence="1">Single-pass membrane protein</topology>
    </subcellularLocation>
</comment>
<evidence type="ECO:0000256" key="7">
    <source>
        <dbReference type="ARBA" id="ARBA00023136"/>
    </source>
</evidence>
<comment type="caution">
    <text evidence="10">The sequence shown here is derived from an EMBL/GenBank/DDBJ whole genome shotgun (WGS) entry which is preliminary data.</text>
</comment>
<reference evidence="10" key="1">
    <citation type="journal article" date="2023" name="Mol. Biol. Evol.">
        <title>Third-Generation Sequencing Reveals the Adaptive Role of the Epigenome in Three Deep-Sea Polychaetes.</title>
        <authorList>
            <person name="Perez M."/>
            <person name="Aroh O."/>
            <person name="Sun Y."/>
            <person name="Lan Y."/>
            <person name="Juniper S.K."/>
            <person name="Young C.R."/>
            <person name="Angers B."/>
            <person name="Qian P.Y."/>
        </authorList>
    </citation>
    <scope>NUCLEOTIDE SEQUENCE</scope>
    <source>
        <strain evidence="10">R07B-5</strain>
    </source>
</reference>
<sequence length="453" mass="53115">MKLTGVPTFLLLVTYLTDRCRGSRLTCAARSKRHQLLDLCSHLKLQRDVGARTEKRSGDQVRVCRNMTTKPHLEKEPQTFQHVPDRKVMVFSAYYETRRKADGPAIRIIACSWQAAYNTIGDLFCHMWYDSYDYAISVGPAIYNVIYPSTLFPESWCSHFIICRLPRGIHGVPYAVSVGPRRCATPKTMLMVLNRKRRVAQPNSHALCISPLYNYFHQWKMVIEVFEMHKLLGAKEITIYLHTAGVTTLKTLQSYTTDKTEKVNVINWPFPQSYDSSVNCQRAALNDCLYRMGYYHRYVTITDLDEILVPRVTETWQELMKLVAKPDIGVYMFQHVYFRRNTSKEDPYLITQSSFWRTDEVTPPGKIRCKSMYRADNAISIDLHFPYLLMPDAVEYLMPPETAMLHHYREDPMESFYKHPERYHYIEDRHMEKYKNRLVQAFKARKGAVHKMK</sequence>
<keyword evidence="9" id="KW-0732">Signal</keyword>
<evidence type="ECO:0000256" key="8">
    <source>
        <dbReference type="RuleBase" id="RU366017"/>
    </source>
</evidence>
<proteinExistence type="inferred from homology"/>
<evidence type="ECO:0000256" key="2">
    <source>
        <dbReference type="ARBA" id="ARBA00007647"/>
    </source>
</evidence>
<dbReference type="GO" id="GO:0005737">
    <property type="term" value="C:cytoplasm"/>
    <property type="evidence" value="ECO:0007669"/>
    <property type="project" value="TreeGrafter"/>
</dbReference>
<keyword evidence="5" id="KW-0812">Transmembrane</keyword>
<dbReference type="AlphaFoldDB" id="A0AAD9KTR5"/>
<dbReference type="EC" id="2.4.1.-" evidence="8"/>
<evidence type="ECO:0000256" key="3">
    <source>
        <dbReference type="ARBA" id="ARBA00022676"/>
    </source>
</evidence>
<evidence type="ECO:0000313" key="10">
    <source>
        <dbReference type="EMBL" id="KAK2177194.1"/>
    </source>
</evidence>
<protein>
    <recommendedName>
        <fullName evidence="8">Glycosyltransferase family 92 protein</fullName>
        <ecNumber evidence="8">2.4.1.-</ecNumber>
    </recommendedName>
</protein>
<gene>
    <name evidence="10" type="ORF">NP493_614g01012</name>
</gene>
<dbReference type="InterPro" id="IPR008166">
    <property type="entry name" value="Glyco_transf_92"/>
</dbReference>
<accession>A0AAD9KTR5</accession>
<keyword evidence="6" id="KW-1133">Transmembrane helix</keyword>
<dbReference type="Pfam" id="PF01697">
    <property type="entry name" value="Glyco_transf_92"/>
    <property type="match status" value="1"/>
</dbReference>
<dbReference type="GO" id="GO:0016020">
    <property type="term" value="C:membrane"/>
    <property type="evidence" value="ECO:0007669"/>
    <property type="project" value="UniProtKB-SubCell"/>
</dbReference>